<dbReference type="Proteomes" id="UP000199323">
    <property type="component" value="Unassembled WGS sequence"/>
</dbReference>
<name>A0A1I2HAJ9_9ACTN</name>
<dbReference type="EMBL" id="FONG01000010">
    <property type="protein sequence ID" value="SFF27204.1"/>
    <property type="molecule type" value="Genomic_DNA"/>
</dbReference>
<organism evidence="2 3">
    <name type="scientific">Actinacidiphila alni</name>
    <dbReference type="NCBI Taxonomy" id="380248"/>
    <lineage>
        <taxon>Bacteria</taxon>
        <taxon>Bacillati</taxon>
        <taxon>Actinomycetota</taxon>
        <taxon>Actinomycetes</taxon>
        <taxon>Kitasatosporales</taxon>
        <taxon>Streptomycetaceae</taxon>
        <taxon>Actinacidiphila</taxon>
    </lineage>
</organism>
<protein>
    <submittedName>
        <fullName evidence="2">Uncharacterized protein</fullName>
    </submittedName>
</protein>
<accession>A0A1I2HAJ9</accession>
<gene>
    <name evidence="2" type="ORF">SAMN05216251_110237</name>
</gene>
<evidence type="ECO:0000313" key="3">
    <source>
        <dbReference type="Proteomes" id="UP000199323"/>
    </source>
</evidence>
<feature type="region of interest" description="Disordered" evidence="1">
    <location>
        <begin position="48"/>
        <end position="74"/>
    </location>
</feature>
<sequence>MPSAPGGLAGAGAPAGELRQAGTEHAVTRVNGGFSGVPVTGAADAVAPGIAPPIPGPSAMRDPLWRAPGPPRRH</sequence>
<evidence type="ECO:0000313" key="2">
    <source>
        <dbReference type="EMBL" id="SFF27204.1"/>
    </source>
</evidence>
<evidence type="ECO:0000256" key="1">
    <source>
        <dbReference type="SAM" id="MobiDB-lite"/>
    </source>
</evidence>
<keyword evidence="3" id="KW-1185">Reference proteome</keyword>
<reference evidence="2 3" key="1">
    <citation type="submission" date="2016-10" db="EMBL/GenBank/DDBJ databases">
        <authorList>
            <person name="de Groot N.N."/>
        </authorList>
    </citation>
    <scope>NUCLEOTIDE SEQUENCE [LARGE SCALE GENOMIC DNA]</scope>
    <source>
        <strain evidence="2 3">CGMCC 4.3510</strain>
    </source>
</reference>
<proteinExistence type="predicted"/>
<dbReference type="AlphaFoldDB" id="A0A1I2HAJ9"/>